<dbReference type="Gene3D" id="2.160.10.10">
    <property type="entry name" value="Hexapeptide repeat proteins"/>
    <property type="match status" value="1"/>
</dbReference>
<dbReference type="CDD" id="cd03354">
    <property type="entry name" value="LbH_SAT"/>
    <property type="match status" value="1"/>
</dbReference>
<dbReference type="KEGG" id="cld:CLSPO_c27630"/>
<dbReference type="InterPro" id="IPR018357">
    <property type="entry name" value="Hexapep_transf_CS"/>
</dbReference>
<dbReference type="InterPro" id="IPR005881">
    <property type="entry name" value="Ser_O-AcTrfase"/>
</dbReference>
<dbReference type="PIRSF" id="PIRSF000441">
    <property type="entry name" value="CysE"/>
    <property type="match status" value="1"/>
</dbReference>
<evidence type="ECO:0000256" key="3">
    <source>
        <dbReference type="ARBA" id="ARBA00022679"/>
    </source>
</evidence>
<dbReference type="GO" id="GO:0006535">
    <property type="term" value="P:cysteine biosynthetic process from serine"/>
    <property type="evidence" value="ECO:0007669"/>
    <property type="project" value="InterPro"/>
</dbReference>
<dbReference type="PROSITE" id="PS00101">
    <property type="entry name" value="HEXAPEP_TRANSFERASES"/>
    <property type="match status" value="1"/>
</dbReference>
<dbReference type="InterPro" id="IPR001451">
    <property type="entry name" value="Hexapep"/>
</dbReference>
<protein>
    <recommendedName>
        <fullName evidence="2">Serine acetyltransferase</fullName>
    </recommendedName>
</protein>
<sequence>MFNAIYFYRLERKLYLWNIPIIPKLIKLLIFLIYNCVIPYECEIGNGTKFGYGGMGVVIHKKSEIGSNCFISQQVTIGGKTGYNEVPKFGDNVIIGAGAKILGPITIGNNVTIGAGAIVLKNVPDNAVVVGNPARVIKIKAE</sequence>
<dbReference type="Pfam" id="PF00132">
    <property type="entry name" value="Hexapep"/>
    <property type="match status" value="1"/>
</dbReference>
<dbReference type="PANTHER" id="PTHR42811">
    <property type="entry name" value="SERINE ACETYLTRANSFERASE"/>
    <property type="match status" value="1"/>
</dbReference>
<dbReference type="GO" id="GO:0005737">
    <property type="term" value="C:cytoplasm"/>
    <property type="evidence" value="ECO:0007669"/>
    <property type="project" value="InterPro"/>
</dbReference>
<evidence type="ECO:0000256" key="5">
    <source>
        <dbReference type="ARBA" id="ARBA00023315"/>
    </source>
</evidence>
<organism evidence="6 7">
    <name type="scientific">Clostridium sporogenes</name>
    <dbReference type="NCBI Taxonomy" id="1509"/>
    <lineage>
        <taxon>Bacteria</taxon>
        <taxon>Bacillati</taxon>
        <taxon>Bacillota</taxon>
        <taxon>Clostridia</taxon>
        <taxon>Eubacteriales</taxon>
        <taxon>Clostridiaceae</taxon>
        <taxon>Clostridium</taxon>
    </lineage>
</organism>
<dbReference type="EMBL" id="CP009225">
    <property type="protein sequence ID" value="AKC63483.1"/>
    <property type="molecule type" value="Genomic_DNA"/>
</dbReference>
<reference evidence="6 7" key="1">
    <citation type="journal article" date="2015" name="PLoS ONE">
        <title>A universal mariner transposon system for forward genetic studies in the genus clostridium.</title>
        <authorList>
            <person name="Zhang Y."/>
            <person name="Grosse-Honebrink A."/>
            <person name="Minton N.P."/>
        </authorList>
    </citation>
    <scope>NUCLEOTIDE SEQUENCE [LARGE SCALE GENOMIC DNA]</scope>
    <source>
        <strain evidence="6 7">NCIMB 10696</strain>
    </source>
</reference>
<gene>
    <name evidence="6" type="ORF">CLSPO_c27630</name>
</gene>
<dbReference type="GO" id="GO:0009001">
    <property type="term" value="F:serine O-acetyltransferase activity"/>
    <property type="evidence" value="ECO:0007669"/>
    <property type="project" value="InterPro"/>
</dbReference>
<evidence type="ECO:0000313" key="6">
    <source>
        <dbReference type="EMBL" id="AKC63483.1"/>
    </source>
</evidence>
<dbReference type="AlphaFoldDB" id="A0A7U4JQL7"/>
<keyword evidence="3 6" id="KW-0808">Transferase</keyword>
<keyword evidence="5" id="KW-0012">Acyltransferase</keyword>
<dbReference type="InterPro" id="IPR045304">
    <property type="entry name" value="LbH_SAT"/>
</dbReference>
<evidence type="ECO:0000256" key="1">
    <source>
        <dbReference type="ARBA" id="ARBA00007274"/>
    </source>
</evidence>
<evidence type="ECO:0000313" key="7">
    <source>
        <dbReference type="Proteomes" id="UP000033052"/>
    </source>
</evidence>
<dbReference type="GeneID" id="92939405"/>
<evidence type="ECO:0000256" key="2">
    <source>
        <dbReference type="ARBA" id="ARBA00018522"/>
    </source>
</evidence>
<proteinExistence type="inferred from homology"/>
<evidence type="ECO:0000256" key="4">
    <source>
        <dbReference type="ARBA" id="ARBA00022737"/>
    </source>
</evidence>
<dbReference type="InterPro" id="IPR011004">
    <property type="entry name" value="Trimer_LpxA-like_sf"/>
</dbReference>
<keyword evidence="4" id="KW-0677">Repeat</keyword>
<accession>A0A7U4JQL7</accession>
<dbReference type="Proteomes" id="UP000033052">
    <property type="component" value="Chromosome"/>
</dbReference>
<dbReference type="RefSeq" id="WP_033060642.1">
    <property type="nucleotide sequence ID" value="NZ_CP009225.1"/>
</dbReference>
<name>A0A7U4JQL7_CLOSG</name>
<comment type="similarity">
    <text evidence="1">Belongs to the transferase hexapeptide repeat family.</text>
</comment>
<dbReference type="SUPFAM" id="SSF51161">
    <property type="entry name" value="Trimeric LpxA-like enzymes"/>
    <property type="match status" value="1"/>
</dbReference>